<sequence>MAVVSDSWRQTATRTLGDVFWAGCAGGAAQLLVACPVDVVKCVLQAQIPHKGLERSHPRSCDYFHGPTECLREIWSKKGVAGLYRGLSAMAGRDVFSYGLYLVCYEVIYAFLKTQAGICSHGVVANVVGGGLAGCVAWLSIMPFDVVKSRLQADMTRRYRGMVDCLVQAVRREGFFVLYRGSVVTCLRAFPTNAMILLFYAETLKYLNRKTEDGGVCLPGDA</sequence>
<evidence type="ECO:0000256" key="3">
    <source>
        <dbReference type="ARBA" id="ARBA00022448"/>
    </source>
</evidence>
<comment type="subcellular location">
    <subcellularLocation>
        <location evidence="1">Mitochondrion membrane</location>
        <topology evidence="1">Multi-pass membrane protein</topology>
    </subcellularLocation>
</comment>
<evidence type="ECO:0000256" key="4">
    <source>
        <dbReference type="ARBA" id="ARBA00022692"/>
    </source>
</evidence>
<keyword evidence="7" id="KW-0496">Mitochondrion</keyword>
<evidence type="ECO:0000256" key="7">
    <source>
        <dbReference type="ARBA" id="ARBA00023128"/>
    </source>
</evidence>
<evidence type="ECO:0000256" key="2">
    <source>
        <dbReference type="ARBA" id="ARBA00006375"/>
    </source>
</evidence>
<keyword evidence="6 11" id="KW-1133">Transmembrane helix</keyword>
<accession>A0A2T7NWK4</accession>
<keyword evidence="13" id="KW-1185">Reference proteome</keyword>
<dbReference type="Pfam" id="PF00153">
    <property type="entry name" value="Mito_carr"/>
    <property type="match status" value="2"/>
</dbReference>
<name>A0A2T7NWK4_POMCA</name>
<gene>
    <name evidence="12" type="ORF">C0Q70_13207</name>
</gene>
<protein>
    <submittedName>
        <fullName evidence="12">Uncharacterized protein</fullName>
    </submittedName>
</protein>
<keyword evidence="5" id="KW-0677">Repeat</keyword>
<comment type="caution">
    <text evidence="12">The sequence shown here is derived from an EMBL/GenBank/DDBJ whole genome shotgun (WGS) entry which is preliminary data.</text>
</comment>
<organism evidence="12 13">
    <name type="scientific">Pomacea canaliculata</name>
    <name type="common">Golden apple snail</name>
    <dbReference type="NCBI Taxonomy" id="400727"/>
    <lineage>
        <taxon>Eukaryota</taxon>
        <taxon>Metazoa</taxon>
        <taxon>Spiralia</taxon>
        <taxon>Lophotrochozoa</taxon>
        <taxon>Mollusca</taxon>
        <taxon>Gastropoda</taxon>
        <taxon>Caenogastropoda</taxon>
        <taxon>Architaenioglossa</taxon>
        <taxon>Ampullarioidea</taxon>
        <taxon>Ampullariidae</taxon>
        <taxon>Pomacea</taxon>
    </lineage>
</organism>
<dbReference type="PANTHER" id="PTHR45624:SF10">
    <property type="entry name" value="SLC (SOLUTE CARRIER) HOMOLOG"/>
    <property type="match status" value="1"/>
</dbReference>
<feature type="transmembrane region" description="Helical" evidence="11">
    <location>
        <begin position="124"/>
        <end position="147"/>
    </location>
</feature>
<evidence type="ECO:0000256" key="11">
    <source>
        <dbReference type="SAM" id="Phobius"/>
    </source>
</evidence>
<evidence type="ECO:0000313" key="13">
    <source>
        <dbReference type="Proteomes" id="UP000245119"/>
    </source>
</evidence>
<dbReference type="PANTHER" id="PTHR45624">
    <property type="entry name" value="MITOCHONDRIAL BASIC AMINO ACIDS TRANSPORTER-RELATED"/>
    <property type="match status" value="1"/>
</dbReference>
<keyword evidence="4 9" id="KW-0812">Transmembrane</keyword>
<dbReference type="GO" id="GO:0022857">
    <property type="term" value="F:transmembrane transporter activity"/>
    <property type="evidence" value="ECO:0007669"/>
    <property type="project" value="TreeGrafter"/>
</dbReference>
<evidence type="ECO:0000256" key="1">
    <source>
        <dbReference type="ARBA" id="ARBA00004225"/>
    </source>
</evidence>
<dbReference type="Gene3D" id="1.50.40.10">
    <property type="entry name" value="Mitochondrial carrier domain"/>
    <property type="match status" value="1"/>
</dbReference>
<evidence type="ECO:0000256" key="6">
    <source>
        <dbReference type="ARBA" id="ARBA00022989"/>
    </source>
</evidence>
<evidence type="ECO:0000256" key="5">
    <source>
        <dbReference type="ARBA" id="ARBA00022737"/>
    </source>
</evidence>
<evidence type="ECO:0000256" key="8">
    <source>
        <dbReference type="ARBA" id="ARBA00023136"/>
    </source>
</evidence>
<keyword evidence="3 10" id="KW-0813">Transport</keyword>
<dbReference type="InterPro" id="IPR018108">
    <property type="entry name" value="MCP_transmembrane"/>
</dbReference>
<dbReference type="InterPro" id="IPR050567">
    <property type="entry name" value="Mitochondrial_Carrier"/>
</dbReference>
<dbReference type="GO" id="GO:0031966">
    <property type="term" value="C:mitochondrial membrane"/>
    <property type="evidence" value="ECO:0007669"/>
    <property type="project" value="UniProtKB-SubCell"/>
</dbReference>
<proteinExistence type="inferred from homology"/>
<evidence type="ECO:0000256" key="9">
    <source>
        <dbReference type="PROSITE-ProRule" id="PRU00282"/>
    </source>
</evidence>
<evidence type="ECO:0000256" key="10">
    <source>
        <dbReference type="RuleBase" id="RU000488"/>
    </source>
</evidence>
<reference evidence="12 13" key="1">
    <citation type="submission" date="2018-04" db="EMBL/GenBank/DDBJ databases">
        <title>The genome of golden apple snail Pomacea canaliculata provides insight into stress tolerance and invasive adaptation.</title>
        <authorList>
            <person name="Liu C."/>
            <person name="Liu B."/>
            <person name="Ren Y."/>
            <person name="Zhang Y."/>
            <person name="Wang H."/>
            <person name="Li S."/>
            <person name="Jiang F."/>
            <person name="Yin L."/>
            <person name="Zhang G."/>
            <person name="Qian W."/>
            <person name="Fan W."/>
        </authorList>
    </citation>
    <scope>NUCLEOTIDE SEQUENCE [LARGE SCALE GENOMIC DNA]</scope>
    <source>
        <strain evidence="12">SZHN2017</strain>
        <tissue evidence="12">Muscle</tissue>
    </source>
</reference>
<dbReference type="OrthoDB" id="193856at2759"/>
<comment type="similarity">
    <text evidence="2 10">Belongs to the mitochondrial carrier (TC 2.A.29) family.</text>
</comment>
<keyword evidence="8 9" id="KW-0472">Membrane</keyword>
<evidence type="ECO:0000313" key="12">
    <source>
        <dbReference type="EMBL" id="PVD25551.1"/>
    </source>
</evidence>
<feature type="repeat" description="Solcar" evidence="9">
    <location>
        <begin position="121"/>
        <end position="206"/>
    </location>
</feature>
<dbReference type="InterPro" id="IPR023395">
    <property type="entry name" value="MCP_dom_sf"/>
</dbReference>
<dbReference type="PROSITE" id="PS50920">
    <property type="entry name" value="SOLCAR"/>
    <property type="match status" value="2"/>
</dbReference>
<dbReference type="SUPFAM" id="SSF103506">
    <property type="entry name" value="Mitochondrial carrier"/>
    <property type="match status" value="1"/>
</dbReference>
<feature type="repeat" description="Solcar" evidence="9">
    <location>
        <begin position="17"/>
        <end position="111"/>
    </location>
</feature>
<dbReference type="EMBL" id="PZQS01000008">
    <property type="protein sequence ID" value="PVD25551.1"/>
    <property type="molecule type" value="Genomic_DNA"/>
</dbReference>
<dbReference type="Proteomes" id="UP000245119">
    <property type="component" value="Linkage Group LG8"/>
</dbReference>
<dbReference type="AlphaFoldDB" id="A0A2T7NWK4"/>
<feature type="transmembrane region" description="Helical" evidence="11">
    <location>
        <begin position="95"/>
        <end position="112"/>
    </location>
</feature>